<accession>A0ABU7BND0</accession>
<organism evidence="1 2">
    <name type="scientific">Ataeniobius toweri</name>
    <dbReference type="NCBI Taxonomy" id="208326"/>
    <lineage>
        <taxon>Eukaryota</taxon>
        <taxon>Metazoa</taxon>
        <taxon>Chordata</taxon>
        <taxon>Craniata</taxon>
        <taxon>Vertebrata</taxon>
        <taxon>Euteleostomi</taxon>
        <taxon>Actinopterygii</taxon>
        <taxon>Neopterygii</taxon>
        <taxon>Teleostei</taxon>
        <taxon>Neoteleostei</taxon>
        <taxon>Acanthomorphata</taxon>
        <taxon>Ovalentaria</taxon>
        <taxon>Atherinomorphae</taxon>
        <taxon>Cyprinodontiformes</taxon>
        <taxon>Goodeidae</taxon>
        <taxon>Ataeniobius</taxon>
    </lineage>
</organism>
<sequence>MSKPSNQAGIADLCLSSGLQKFAAQNCLLFVRRMESPRVSLRRPFAFFHALCLSCHCIFSLECLSED</sequence>
<proteinExistence type="predicted"/>
<reference evidence="1 2" key="1">
    <citation type="submission" date="2021-07" db="EMBL/GenBank/DDBJ databases">
        <authorList>
            <person name="Palmer J.M."/>
        </authorList>
    </citation>
    <scope>NUCLEOTIDE SEQUENCE [LARGE SCALE GENOMIC DNA]</scope>
    <source>
        <strain evidence="1 2">AT_MEX2019</strain>
        <tissue evidence="1">Muscle</tissue>
    </source>
</reference>
<name>A0ABU7BND0_9TELE</name>
<evidence type="ECO:0000313" key="1">
    <source>
        <dbReference type="EMBL" id="MED6251461.1"/>
    </source>
</evidence>
<comment type="caution">
    <text evidence="1">The sequence shown here is derived from an EMBL/GenBank/DDBJ whole genome shotgun (WGS) entry which is preliminary data.</text>
</comment>
<dbReference type="EMBL" id="JAHUTI010059866">
    <property type="protein sequence ID" value="MED6251461.1"/>
    <property type="molecule type" value="Genomic_DNA"/>
</dbReference>
<gene>
    <name evidence="1" type="ORF">ATANTOWER_031091</name>
</gene>
<keyword evidence="2" id="KW-1185">Reference proteome</keyword>
<evidence type="ECO:0000313" key="2">
    <source>
        <dbReference type="Proteomes" id="UP001345963"/>
    </source>
</evidence>
<protein>
    <submittedName>
        <fullName evidence="1">Uncharacterized protein</fullName>
    </submittedName>
</protein>
<dbReference type="Proteomes" id="UP001345963">
    <property type="component" value="Unassembled WGS sequence"/>
</dbReference>